<dbReference type="InterPro" id="IPR003653">
    <property type="entry name" value="Peptidase_C48_C"/>
</dbReference>
<feature type="compositionally biased region" description="Basic and acidic residues" evidence="4">
    <location>
        <begin position="486"/>
        <end position="501"/>
    </location>
</feature>
<proteinExistence type="inferred from homology"/>
<feature type="region of interest" description="Disordered" evidence="4">
    <location>
        <begin position="130"/>
        <end position="160"/>
    </location>
</feature>
<evidence type="ECO:0000313" key="6">
    <source>
        <dbReference type="EMBL" id="CAE8741897.1"/>
    </source>
</evidence>
<evidence type="ECO:0000256" key="1">
    <source>
        <dbReference type="ARBA" id="ARBA00005234"/>
    </source>
</evidence>
<evidence type="ECO:0000256" key="2">
    <source>
        <dbReference type="ARBA" id="ARBA00022670"/>
    </source>
</evidence>
<comment type="caution">
    <text evidence="6">The sequence shown here is derived from an EMBL/GenBank/DDBJ whole genome shotgun (WGS) entry which is preliminary data.</text>
</comment>
<name>A0A813M2L0_POLGL</name>
<keyword evidence="2" id="KW-0645">Protease</keyword>
<dbReference type="InterPro" id="IPR038765">
    <property type="entry name" value="Papain-like_cys_pep_sf"/>
</dbReference>
<feature type="region of interest" description="Disordered" evidence="4">
    <location>
        <begin position="105"/>
        <end position="124"/>
    </location>
</feature>
<dbReference type="EMBL" id="CAJNNW010037453">
    <property type="protein sequence ID" value="CAE8741897.1"/>
    <property type="molecule type" value="Genomic_DNA"/>
</dbReference>
<dbReference type="GO" id="GO:0008234">
    <property type="term" value="F:cysteine-type peptidase activity"/>
    <property type="evidence" value="ECO:0007669"/>
    <property type="project" value="InterPro"/>
</dbReference>
<feature type="compositionally biased region" description="Low complexity" evidence="4">
    <location>
        <begin position="452"/>
        <end position="485"/>
    </location>
</feature>
<evidence type="ECO:0000256" key="3">
    <source>
        <dbReference type="ARBA" id="ARBA00022801"/>
    </source>
</evidence>
<feature type="region of interest" description="Disordered" evidence="4">
    <location>
        <begin position="408"/>
        <end position="515"/>
    </location>
</feature>
<sequence length="771" mass="84079">MASPLPGIAGADWLVANGKGRVPDERKEELKSVLLRDLEKRFSGATGLQAQALRLEVDQLVETGRISDSNLSRLERRVKERLGGSKTARSESGYSVARTERSLLSNAGSLTARQRPLNGEEGSFQLSRRLSAQAAPEPKENDKSTSGGAKSGSLKAVPEDGDFSRWSQVAKLANIKAEEEKVQKKVSVRENQKELREYLQSQVDYKKTQKSHRQVEEQKLFEVQEAELERWKLDQDAKTNAQHRKALEVKKDREGQVAMAAHLREEERVKKLDEDIRSSHLSIGSASGDRVTEEAAAEAAAAVATAAVHEAARRKEAAAALKAAMAAAGRQVDSPRAAAASLVDVSPASTEATVDVSPVQAPLAYEQVALPVAQDTPPADTLSPLPLRGLKRPLSWMGEEVLPQTQNAAVERAKKAVPQRAQVPVPQRALRSRGPVEAASMPLPVRDRSRPRSSLGSPRSTSSARSEESAGSSSSGSGSSGSYSDGSKRRLGRDSPDEGEPRRHRRHSSAVSKEDMDMCRKTLAGMPPACPVLEVMQLDENKENSRIGLLVSDGNLAATAAAAVENRGLKFPPLGPSDWLQDDHFTHVIQYQMRPPESCWVATPAQVVLMQSGQDSWDVCSSRDGNLRQLWDNHHIRTLLLPLNADAKAGRRSGAGTHWSLLVVRRRPTAAAGGILSQRRGAQPCDSVVEAQLYDSLASPPPSAAKVATELLRCLASSRYWQGAPRRPEVRALGLQRDSYQCGIFCLLFMHQELKVEDRQQLEKREITPSM</sequence>
<dbReference type="GO" id="GO:0006508">
    <property type="term" value="P:proteolysis"/>
    <property type="evidence" value="ECO:0007669"/>
    <property type="project" value="UniProtKB-KW"/>
</dbReference>
<dbReference type="PROSITE" id="PS50600">
    <property type="entry name" value="ULP_PROTEASE"/>
    <property type="match status" value="1"/>
</dbReference>
<reference evidence="6" key="1">
    <citation type="submission" date="2021-02" db="EMBL/GenBank/DDBJ databases">
        <authorList>
            <person name="Dougan E. K."/>
            <person name="Rhodes N."/>
            <person name="Thang M."/>
            <person name="Chan C."/>
        </authorList>
    </citation>
    <scope>NUCLEOTIDE SEQUENCE</scope>
</reference>
<dbReference type="SUPFAM" id="SSF54001">
    <property type="entry name" value="Cysteine proteinases"/>
    <property type="match status" value="1"/>
</dbReference>
<feature type="non-terminal residue" evidence="6">
    <location>
        <position position="771"/>
    </location>
</feature>
<dbReference type="Proteomes" id="UP000626109">
    <property type="component" value="Unassembled WGS sequence"/>
</dbReference>
<evidence type="ECO:0000313" key="7">
    <source>
        <dbReference type="Proteomes" id="UP000626109"/>
    </source>
</evidence>
<keyword evidence="3" id="KW-0378">Hydrolase</keyword>
<protein>
    <recommendedName>
        <fullName evidence="5">Ubiquitin-like protease family profile domain-containing protein</fullName>
    </recommendedName>
</protein>
<evidence type="ECO:0000256" key="4">
    <source>
        <dbReference type="SAM" id="MobiDB-lite"/>
    </source>
</evidence>
<evidence type="ECO:0000259" key="5">
    <source>
        <dbReference type="PROSITE" id="PS50600"/>
    </source>
</evidence>
<comment type="similarity">
    <text evidence="1">Belongs to the peptidase C48 family.</text>
</comment>
<accession>A0A813M2L0</accession>
<gene>
    <name evidence="6" type="ORF">PGLA2088_LOCUS50719</name>
</gene>
<dbReference type="AlphaFoldDB" id="A0A813M2L0"/>
<dbReference type="Gene3D" id="3.40.395.10">
    <property type="entry name" value="Adenoviral Proteinase, Chain A"/>
    <property type="match status" value="1"/>
</dbReference>
<organism evidence="6 7">
    <name type="scientific">Polarella glacialis</name>
    <name type="common">Dinoflagellate</name>
    <dbReference type="NCBI Taxonomy" id="89957"/>
    <lineage>
        <taxon>Eukaryota</taxon>
        <taxon>Sar</taxon>
        <taxon>Alveolata</taxon>
        <taxon>Dinophyceae</taxon>
        <taxon>Suessiales</taxon>
        <taxon>Suessiaceae</taxon>
        <taxon>Polarella</taxon>
    </lineage>
</organism>
<feature type="domain" description="Ubiquitin-like protease family profile" evidence="5">
    <location>
        <begin position="564"/>
        <end position="753"/>
    </location>
</feature>